<keyword evidence="2" id="KW-1185">Reference proteome</keyword>
<dbReference type="KEGG" id="mgau:MGALJ_51230"/>
<evidence type="ECO:0000313" key="1">
    <source>
        <dbReference type="EMBL" id="BBY95454.1"/>
    </source>
</evidence>
<evidence type="ECO:0000313" key="2">
    <source>
        <dbReference type="Proteomes" id="UP000465785"/>
    </source>
</evidence>
<accession>A0A9W4FHR4</accession>
<dbReference type="AlphaFoldDB" id="A0A9W4FHR4"/>
<gene>
    <name evidence="1" type="ORF">MGALJ_51230</name>
</gene>
<sequence>MATPCEPVCINIVASPGAGKPGFSGQATNFRGWVLTVENLPDVMKCPDGTTATGGMNFRWSDDLTGYGHTFSSTEACGKPPQPYDQFTFTLTKV</sequence>
<organism evidence="1 2">
    <name type="scientific">Mycobacterium gallinarum</name>
    <dbReference type="NCBI Taxonomy" id="39689"/>
    <lineage>
        <taxon>Bacteria</taxon>
        <taxon>Bacillati</taxon>
        <taxon>Actinomycetota</taxon>
        <taxon>Actinomycetes</taxon>
        <taxon>Mycobacteriales</taxon>
        <taxon>Mycobacteriaceae</taxon>
        <taxon>Mycobacterium</taxon>
    </lineage>
</organism>
<proteinExistence type="predicted"/>
<name>A0A9W4FHR4_9MYCO</name>
<protein>
    <submittedName>
        <fullName evidence="1">Uncharacterized protein</fullName>
    </submittedName>
</protein>
<dbReference type="Proteomes" id="UP000465785">
    <property type="component" value="Chromosome"/>
</dbReference>
<dbReference type="EMBL" id="AP022601">
    <property type="protein sequence ID" value="BBY95454.1"/>
    <property type="molecule type" value="Genomic_DNA"/>
</dbReference>
<reference evidence="1 2" key="1">
    <citation type="journal article" date="2019" name="Emerg. Microbes Infect.">
        <title>Comprehensive subspecies identification of 175 nontuberculous mycobacteria species based on 7547 genomic profiles.</title>
        <authorList>
            <person name="Matsumoto Y."/>
            <person name="Kinjo T."/>
            <person name="Motooka D."/>
            <person name="Nabeya D."/>
            <person name="Jung N."/>
            <person name="Uechi K."/>
            <person name="Horii T."/>
            <person name="Iida T."/>
            <person name="Fujita J."/>
            <person name="Nakamura S."/>
        </authorList>
    </citation>
    <scope>NUCLEOTIDE SEQUENCE [LARGE SCALE GENOMIC DNA]</scope>
    <source>
        <strain evidence="1 2">JCM 6399</strain>
    </source>
</reference>
<dbReference type="RefSeq" id="WP_163734603.1">
    <property type="nucleotide sequence ID" value="NZ_AP022601.1"/>
</dbReference>